<feature type="region of interest" description="Disordered" evidence="1">
    <location>
        <begin position="147"/>
        <end position="171"/>
    </location>
</feature>
<keyword evidence="3" id="KW-1185">Reference proteome</keyword>
<feature type="region of interest" description="Disordered" evidence="1">
    <location>
        <begin position="389"/>
        <end position="411"/>
    </location>
</feature>
<dbReference type="EMBL" id="JAKJXO020000001">
    <property type="protein sequence ID" value="KAL1612450.1"/>
    <property type="molecule type" value="Genomic_DNA"/>
</dbReference>
<gene>
    <name evidence="2" type="ORF">SLS60_000677</name>
</gene>
<name>A0ABR3S715_9PLEO</name>
<dbReference type="Proteomes" id="UP001521785">
    <property type="component" value="Unassembled WGS sequence"/>
</dbReference>
<reference evidence="2 3" key="1">
    <citation type="submission" date="2024-02" db="EMBL/GenBank/DDBJ databases">
        <title>De novo assembly and annotation of 12 fungi associated with fruit tree decline syndrome in Ontario, Canada.</title>
        <authorList>
            <person name="Sulman M."/>
            <person name="Ellouze W."/>
            <person name="Ilyukhin E."/>
        </authorList>
    </citation>
    <scope>NUCLEOTIDE SEQUENCE [LARGE SCALE GENOMIC DNA]</scope>
    <source>
        <strain evidence="2 3">M42-189</strain>
    </source>
</reference>
<organism evidence="2 3">
    <name type="scientific">Paraconiothyrium brasiliense</name>
    <dbReference type="NCBI Taxonomy" id="300254"/>
    <lineage>
        <taxon>Eukaryota</taxon>
        <taxon>Fungi</taxon>
        <taxon>Dikarya</taxon>
        <taxon>Ascomycota</taxon>
        <taxon>Pezizomycotina</taxon>
        <taxon>Dothideomycetes</taxon>
        <taxon>Pleosporomycetidae</taxon>
        <taxon>Pleosporales</taxon>
        <taxon>Massarineae</taxon>
        <taxon>Didymosphaeriaceae</taxon>
        <taxon>Paraconiothyrium</taxon>
    </lineage>
</organism>
<evidence type="ECO:0000313" key="2">
    <source>
        <dbReference type="EMBL" id="KAL1612450.1"/>
    </source>
</evidence>
<protein>
    <submittedName>
        <fullName evidence="2">Uncharacterized protein</fullName>
    </submittedName>
</protein>
<evidence type="ECO:0000256" key="1">
    <source>
        <dbReference type="SAM" id="MobiDB-lite"/>
    </source>
</evidence>
<proteinExistence type="predicted"/>
<accession>A0ABR3S715</accession>
<sequence length="496" mass="54966">MRQAWKQLGLFLSLPLNHEPTHGKLRVNINRYDPIEQRLTSADISIASSHGTDIRPPEGIPILLLESIGLNMAICETRNRALTRKRPKREAAKPAFDFGEVELFVENGNSKSNPSYRLDPLQDPICQSKVADQGDYTRVRMHLSETPSELNFDKKPGPSNRGKRKAPPTSSELAAIEVMDPILSQSARIMVLTDAGLRFSICLHLRGSPTDLRVKANTFIYGLSNVAPALWRAGYTSVCCIFELKETSLYTLVADPMQTCAHVMYTAPTLTRSLDRIALSARSTVLKGKLAALNKFPTGKHHEQGSSVRNLVGEVTSTITNRLWCHVQKTQLFKPTFGSLQTLCDPWFQATSAEADVEILEEYKSVDPGHPGEGGGRMHGSTRNDLFDSEQSRVQGHTTRTDSNHAVVPNTTNSQCRNSFCPTSSSIDSTSTTMISQPLDDGVAEEEDVHFECSEVVRQNSQQVVRTSYEAADAEEPWASEMAIPRTDDEDMLFNC</sequence>
<comment type="caution">
    <text evidence="2">The sequence shown here is derived from an EMBL/GenBank/DDBJ whole genome shotgun (WGS) entry which is preliminary data.</text>
</comment>
<evidence type="ECO:0000313" key="3">
    <source>
        <dbReference type="Proteomes" id="UP001521785"/>
    </source>
</evidence>